<evidence type="ECO:0000313" key="3">
    <source>
        <dbReference type="Proteomes" id="UP000193622"/>
    </source>
</evidence>
<comment type="caution">
    <text evidence="2">The sequence shown here is derived from an EMBL/GenBank/DDBJ whole genome shotgun (WGS) entry which is preliminary data.</text>
</comment>
<feature type="region of interest" description="Disordered" evidence="1">
    <location>
        <begin position="1"/>
        <end position="52"/>
    </location>
</feature>
<dbReference type="EMBL" id="LQPC01000026">
    <property type="protein sequence ID" value="ORV89770.1"/>
    <property type="molecule type" value="Genomic_DNA"/>
</dbReference>
<gene>
    <name evidence="2" type="ORF">AWC12_08835</name>
</gene>
<dbReference type="InterPro" id="IPR036689">
    <property type="entry name" value="ESAT-6-like_sf"/>
</dbReference>
<dbReference type="Proteomes" id="UP000193622">
    <property type="component" value="Unassembled WGS sequence"/>
</dbReference>
<dbReference type="SUPFAM" id="SSF140453">
    <property type="entry name" value="EsxAB dimer-like"/>
    <property type="match status" value="1"/>
</dbReference>
<dbReference type="Gene3D" id="1.10.287.1060">
    <property type="entry name" value="ESAT-6-like"/>
    <property type="match status" value="1"/>
</dbReference>
<name>A0A1X1WTF0_MYCIR</name>
<feature type="compositionally biased region" description="Polar residues" evidence="1">
    <location>
        <begin position="1"/>
        <end position="28"/>
    </location>
</feature>
<accession>A0A1X1WTF0</accession>
<organism evidence="2 3">
    <name type="scientific">Mycolicibacterium iranicum</name>
    <name type="common">Mycobacterium iranicum</name>
    <dbReference type="NCBI Taxonomy" id="912594"/>
    <lineage>
        <taxon>Bacteria</taxon>
        <taxon>Bacillati</taxon>
        <taxon>Actinomycetota</taxon>
        <taxon>Actinomycetes</taxon>
        <taxon>Mycobacteriales</taxon>
        <taxon>Mycobacteriaceae</taxon>
        <taxon>Mycolicibacterium</taxon>
    </lineage>
</organism>
<protein>
    <submittedName>
        <fullName evidence="2">Uncharacterized protein</fullName>
    </submittedName>
</protein>
<reference evidence="2 3" key="1">
    <citation type="submission" date="2016-01" db="EMBL/GenBank/DDBJ databases">
        <title>The new phylogeny of the genus Mycobacterium.</title>
        <authorList>
            <person name="Tarcisio F."/>
            <person name="Conor M."/>
            <person name="Antonella G."/>
            <person name="Elisabetta G."/>
            <person name="Giulia F.S."/>
            <person name="Sara T."/>
            <person name="Anna F."/>
            <person name="Clotilde B."/>
            <person name="Roberto B."/>
            <person name="Veronica D.S."/>
            <person name="Fabio R."/>
            <person name="Monica P."/>
            <person name="Olivier J."/>
            <person name="Enrico T."/>
            <person name="Nicola S."/>
        </authorList>
    </citation>
    <scope>NUCLEOTIDE SEQUENCE [LARGE SCALE GENOMIC DNA]</scope>
    <source>
        <strain evidence="2 3">DSM 45541</strain>
    </source>
</reference>
<evidence type="ECO:0000313" key="2">
    <source>
        <dbReference type="EMBL" id="ORV89770.1"/>
    </source>
</evidence>
<proteinExistence type="predicted"/>
<dbReference type="AlphaFoldDB" id="A0A1X1WTF0"/>
<sequence>MLPSRSTLQGWNPDSLSGSGSAVRSAGQSVGDGVSNLDDAINRMPETRGWSGQAHDAATGMFGRADTTAQQFAGYTDAVASALSNGANAIGAARSALLAKADAVDNGPLNVTDQWVVLIDPVMATEAEMAKLQALALQEQAEINSLLCAVGDADNATADAIVAAGTKNGFVAPDSPSDLEDLLLPTAQRPADQVPDPRSPVGMMQQEAVRAADQQQQIREVSYSTNEYGEEVTTVIKQDGSKAVTTEMDPFEYPSKMNFYMMEEFDKDGNFVARTSSWHDLGNDCDYTTIAYADGSHLTMSMDSTGHRTAGFTTADGRHSAVPVEMIDNLSMATTTGMGGLEKHIARGGALPMLTAESVDNIGKTMKFGGPALTAATTVFDMVMADSGKDRCIALVAGVVSGGGGWGGVELGAAAGTIGGPLAPVTVPLGAVILGGVGTFGGAKLGQFIGDVVCPY</sequence>
<evidence type="ECO:0000256" key="1">
    <source>
        <dbReference type="SAM" id="MobiDB-lite"/>
    </source>
</evidence>